<dbReference type="SUPFAM" id="SSF53300">
    <property type="entry name" value="vWA-like"/>
    <property type="match status" value="1"/>
</dbReference>
<keyword evidence="3" id="KW-1185">Reference proteome</keyword>
<evidence type="ECO:0000313" key="3">
    <source>
        <dbReference type="Proteomes" id="UP000559809"/>
    </source>
</evidence>
<sequence>MGSGIGPRRLTIQTEQLAAAALRALSGNVRLHFEGGRVYDDARSVPVHAPHLQRQLMRADFESSRAVADALALRSRYSDAALHRRLMPENTIEKLLFEWLEQLRTESLVPPSLPGARRNLVRNYRRWSAEFVDSGAAESSLGILLFAFSQIVWSRLMAEALPEHVQDLLEPVRAGLAPALGPALAGLRRCRGDQAAYARHALDIAREIAERVACEYEDSPESQSVERGGFSLSLDFESGDADAPGGEAAGGARADVLAGRDGYRVFTRRYDREVDAVDLLRAGLAREYREALDRRLAQEGVNVGRLSRALRALLTRPRRDGFQYGEEEGRIDGRRLAAIVSSPAERRVFYQDRTTPVSNCVVGFLIDCSGSMKQYRDDLAFIMDVQMRALDQAGVRSEILGFTTQAWNGGRAQKAWWAAGRPAAPGRLNELCHIVFKPAARPWRRARGGIVALMKPDLFREGVDGEAVQWACERLLARDEERRILFVISDGCPMDRATHLANDEFYLDRHLRAVVGHYGQAGIEILGVGLGLDLSAYYARSLSLDLSEGVGNSVFDVFLGLLAGQGRR</sequence>
<evidence type="ECO:0000259" key="1">
    <source>
        <dbReference type="Pfam" id="PF11775"/>
    </source>
</evidence>
<feature type="domain" description="Cobalamin biosynthesis protein CobT VWA" evidence="1">
    <location>
        <begin position="348"/>
        <end position="556"/>
    </location>
</feature>
<dbReference type="Pfam" id="PF11775">
    <property type="entry name" value="CobT_C"/>
    <property type="match status" value="1"/>
</dbReference>
<comment type="caution">
    <text evidence="2">The sequence shown here is derived from an EMBL/GenBank/DDBJ whole genome shotgun (WGS) entry which is preliminary data.</text>
</comment>
<dbReference type="EMBL" id="JACCEM010000014">
    <property type="protein sequence ID" value="NYT51636.1"/>
    <property type="molecule type" value="Genomic_DNA"/>
</dbReference>
<name>A0A853GA46_9BURK</name>
<reference evidence="2 3" key="1">
    <citation type="submission" date="2020-07" db="EMBL/GenBank/DDBJ databases">
        <title>Taxonomic revisions and descriptions of new bacterial species based on genomic comparisons in the high-G+C-content subgroup of the family Alcaligenaceae.</title>
        <authorList>
            <person name="Szabo A."/>
            <person name="Felfoldi T."/>
        </authorList>
    </citation>
    <scope>NUCLEOTIDE SEQUENCE [LARGE SCALE GENOMIC DNA]</scope>
    <source>
        <strain evidence="2 3">LMG 24012</strain>
    </source>
</reference>
<gene>
    <name evidence="2" type="ORF">H0A72_20180</name>
</gene>
<dbReference type="Proteomes" id="UP000559809">
    <property type="component" value="Unassembled WGS sequence"/>
</dbReference>
<dbReference type="InterPro" id="IPR051928">
    <property type="entry name" value="NorD/CobT"/>
</dbReference>
<dbReference type="InterPro" id="IPR036465">
    <property type="entry name" value="vWFA_dom_sf"/>
</dbReference>
<protein>
    <submittedName>
        <fullName evidence="2">Cobalt chelatase</fullName>
    </submittedName>
</protein>
<organism evidence="2 3">
    <name type="scientific">Parapusillimonas granuli</name>
    <dbReference type="NCBI Taxonomy" id="380911"/>
    <lineage>
        <taxon>Bacteria</taxon>
        <taxon>Pseudomonadati</taxon>
        <taxon>Pseudomonadota</taxon>
        <taxon>Betaproteobacteria</taxon>
        <taxon>Burkholderiales</taxon>
        <taxon>Alcaligenaceae</taxon>
        <taxon>Parapusillimonas</taxon>
    </lineage>
</organism>
<dbReference type="Pfam" id="PF06213">
    <property type="entry name" value="CobT"/>
    <property type="match status" value="1"/>
</dbReference>
<dbReference type="InterPro" id="IPR006538">
    <property type="entry name" value="CobT"/>
</dbReference>
<dbReference type="RefSeq" id="WP_180158319.1">
    <property type="nucleotide sequence ID" value="NZ_JACCEM010000014.1"/>
</dbReference>
<evidence type="ECO:0000313" key="2">
    <source>
        <dbReference type="EMBL" id="NYT51636.1"/>
    </source>
</evidence>
<dbReference type="PANTHER" id="PTHR41248">
    <property type="entry name" value="NORD PROTEIN"/>
    <property type="match status" value="1"/>
</dbReference>
<accession>A0A853GA46</accession>
<proteinExistence type="predicted"/>
<dbReference type="PIRSF" id="PIRSF031715">
    <property type="entry name" value="Cob_chel_CobT"/>
    <property type="match status" value="1"/>
</dbReference>
<dbReference type="GO" id="GO:0009236">
    <property type="term" value="P:cobalamin biosynthetic process"/>
    <property type="evidence" value="ECO:0007669"/>
    <property type="project" value="InterPro"/>
</dbReference>
<dbReference type="InterPro" id="IPR025861">
    <property type="entry name" value="CobT_VWA_dom"/>
</dbReference>
<dbReference type="AlphaFoldDB" id="A0A853GA46"/>
<dbReference type="PANTHER" id="PTHR41248:SF1">
    <property type="entry name" value="NORD PROTEIN"/>
    <property type="match status" value="1"/>
</dbReference>